<dbReference type="PANTHER" id="PTHR43214:SF41">
    <property type="entry name" value="NITRATE_NITRITE RESPONSE REGULATOR PROTEIN NARP"/>
    <property type="match status" value="1"/>
</dbReference>
<dbReference type="SMART" id="SM00448">
    <property type="entry name" value="REC"/>
    <property type="match status" value="1"/>
</dbReference>
<dbReference type="Pfam" id="PF00072">
    <property type="entry name" value="Response_reg"/>
    <property type="match status" value="1"/>
</dbReference>
<evidence type="ECO:0000313" key="9">
    <source>
        <dbReference type="Proteomes" id="UP000787568"/>
    </source>
</evidence>
<dbReference type="GO" id="GO:0006355">
    <property type="term" value="P:regulation of DNA-templated transcription"/>
    <property type="evidence" value="ECO:0007669"/>
    <property type="project" value="InterPro"/>
</dbReference>
<keyword evidence="2" id="KW-0805">Transcription regulation</keyword>
<accession>A0AAJ1E1X5</accession>
<sequence>MQKALVVDDHPFIRSTVKMLLKQEGFEIVAETDNGVDAVQLAREHQPELILLDIAMPRMDGLEVLGRITALGLSGKILILTSQSPLYYSARCMKAGAAGYISKVDDLSELVKGIKAVMSGYLYFPNLAVSSVRRSDSEASEQAMIQSLSDRELSILQQLALGMSNKDIGESMLLSSKTVSTYKTRLIEKLNMKSVVYLADFAKRNHLI</sequence>
<dbReference type="InterPro" id="IPR000792">
    <property type="entry name" value="Tscrpt_reg_LuxR_C"/>
</dbReference>
<evidence type="ECO:0000256" key="5">
    <source>
        <dbReference type="PROSITE-ProRule" id="PRU00169"/>
    </source>
</evidence>
<dbReference type="RefSeq" id="WP_216310527.1">
    <property type="nucleotide sequence ID" value="NZ_JAEEFW010000002.1"/>
</dbReference>
<dbReference type="Proteomes" id="UP000787568">
    <property type="component" value="Unassembled WGS sequence"/>
</dbReference>
<dbReference type="InterPro" id="IPR001789">
    <property type="entry name" value="Sig_transdc_resp-reg_receiver"/>
</dbReference>
<proteinExistence type="predicted"/>
<organism evidence="8 9">
    <name type="scientific">Pseudomonas chlororaphis subsp. aurantiaca</name>
    <dbReference type="NCBI Taxonomy" id="86192"/>
    <lineage>
        <taxon>Bacteria</taxon>
        <taxon>Pseudomonadati</taxon>
        <taxon>Pseudomonadota</taxon>
        <taxon>Gammaproteobacteria</taxon>
        <taxon>Pseudomonadales</taxon>
        <taxon>Pseudomonadaceae</taxon>
        <taxon>Pseudomonas</taxon>
    </lineage>
</organism>
<dbReference type="CDD" id="cd17535">
    <property type="entry name" value="REC_NarL-like"/>
    <property type="match status" value="1"/>
</dbReference>
<feature type="domain" description="Response regulatory" evidence="7">
    <location>
        <begin position="3"/>
        <end position="118"/>
    </location>
</feature>
<evidence type="ECO:0000256" key="3">
    <source>
        <dbReference type="ARBA" id="ARBA00023125"/>
    </source>
</evidence>
<dbReference type="SMART" id="SM00421">
    <property type="entry name" value="HTH_LUXR"/>
    <property type="match status" value="1"/>
</dbReference>
<dbReference type="InterPro" id="IPR058245">
    <property type="entry name" value="NreC/VraR/RcsB-like_REC"/>
</dbReference>
<dbReference type="PROSITE" id="PS50110">
    <property type="entry name" value="RESPONSE_REGULATORY"/>
    <property type="match status" value="1"/>
</dbReference>
<evidence type="ECO:0000313" key="8">
    <source>
        <dbReference type="EMBL" id="MBU4632854.1"/>
    </source>
</evidence>
<dbReference type="Pfam" id="PF00196">
    <property type="entry name" value="GerE"/>
    <property type="match status" value="1"/>
</dbReference>
<dbReference type="AlphaFoldDB" id="A0AAJ1E1X5"/>
<reference evidence="8" key="1">
    <citation type="submission" date="2020-12" db="EMBL/GenBank/DDBJ databases">
        <title>Generalized mutagenesis with transposon Tn5. A laboratory procedure for the identification of genes responsible for a bacterial phenotype and its regulation, illustrated with phenazine production in Pseudomonas chlororaphis.</title>
        <authorList>
            <person name="Muzio F."/>
            <person name="Sobrero P."/>
            <person name="Agaras B."/>
            <person name="Valverde C."/>
        </authorList>
    </citation>
    <scope>NUCLEOTIDE SEQUENCE</scope>
    <source>
        <strain evidence="8">SMMP3</strain>
    </source>
</reference>
<keyword evidence="3" id="KW-0238">DNA-binding</keyword>
<evidence type="ECO:0000259" key="6">
    <source>
        <dbReference type="PROSITE" id="PS50043"/>
    </source>
</evidence>
<dbReference type="PROSITE" id="PS50043">
    <property type="entry name" value="HTH_LUXR_2"/>
    <property type="match status" value="1"/>
</dbReference>
<dbReference type="GO" id="GO:0000160">
    <property type="term" value="P:phosphorelay signal transduction system"/>
    <property type="evidence" value="ECO:0007669"/>
    <property type="project" value="InterPro"/>
</dbReference>
<evidence type="ECO:0000256" key="4">
    <source>
        <dbReference type="ARBA" id="ARBA00023163"/>
    </source>
</evidence>
<dbReference type="PROSITE" id="PS00622">
    <property type="entry name" value="HTH_LUXR_1"/>
    <property type="match status" value="1"/>
</dbReference>
<gene>
    <name evidence="8" type="ORF">I8747_08510</name>
</gene>
<comment type="caution">
    <text evidence="8">The sequence shown here is derived from an EMBL/GenBank/DDBJ whole genome shotgun (WGS) entry which is preliminary data.</text>
</comment>
<dbReference type="EMBL" id="JAEEFW010000002">
    <property type="protein sequence ID" value="MBU4632854.1"/>
    <property type="molecule type" value="Genomic_DNA"/>
</dbReference>
<dbReference type="InterPro" id="IPR039420">
    <property type="entry name" value="WalR-like"/>
</dbReference>
<evidence type="ECO:0000256" key="1">
    <source>
        <dbReference type="ARBA" id="ARBA00022553"/>
    </source>
</evidence>
<keyword evidence="4" id="KW-0804">Transcription</keyword>
<keyword evidence="1 5" id="KW-0597">Phosphoprotein</keyword>
<evidence type="ECO:0000256" key="2">
    <source>
        <dbReference type="ARBA" id="ARBA00023015"/>
    </source>
</evidence>
<dbReference type="GO" id="GO:0003677">
    <property type="term" value="F:DNA binding"/>
    <property type="evidence" value="ECO:0007669"/>
    <property type="project" value="UniProtKB-KW"/>
</dbReference>
<name>A0AAJ1E1X5_9PSED</name>
<feature type="domain" description="HTH luxR-type" evidence="6">
    <location>
        <begin position="141"/>
        <end position="206"/>
    </location>
</feature>
<dbReference type="PANTHER" id="PTHR43214">
    <property type="entry name" value="TWO-COMPONENT RESPONSE REGULATOR"/>
    <property type="match status" value="1"/>
</dbReference>
<dbReference type="CDD" id="cd06170">
    <property type="entry name" value="LuxR_C_like"/>
    <property type="match status" value="1"/>
</dbReference>
<feature type="modified residue" description="4-aspartylphosphate" evidence="5">
    <location>
        <position position="53"/>
    </location>
</feature>
<protein>
    <submittedName>
        <fullName evidence="8">Response regulator transcription factor</fullName>
    </submittedName>
</protein>
<evidence type="ECO:0000259" key="7">
    <source>
        <dbReference type="PROSITE" id="PS50110"/>
    </source>
</evidence>